<organism evidence="1 2">
    <name type="scientific">Edwardsiella tarda</name>
    <dbReference type="NCBI Taxonomy" id="636"/>
    <lineage>
        <taxon>Bacteria</taxon>
        <taxon>Pseudomonadati</taxon>
        <taxon>Pseudomonadota</taxon>
        <taxon>Gammaproteobacteria</taxon>
        <taxon>Enterobacterales</taxon>
        <taxon>Hafniaceae</taxon>
        <taxon>Edwardsiella</taxon>
    </lineage>
</organism>
<gene>
    <name evidence="1" type="ORF">CRM76_14440</name>
</gene>
<comment type="caution">
    <text evidence="1">The sequence shown here is derived from an EMBL/GenBank/DDBJ whole genome shotgun (WGS) entry which is preliminary data.</text>
</comment>
<evidence type="ECO:0008006" key="3">
    <source>
        <dbReference type="Google" id="ProtNLM"/>
    </source>
</evidence>
<proteinExistence type="predicted"/>
<reference evidence="2" key="1">
    <citation type="submission" date="2017-09" db="EMBL/GenBank/DDBJ databases">
        <title>FDA dAtabase for Regulatory Grade micrObial Sequences (FDA-ARGOS): Supporting development and validation of Infectious Disease Dx tests.</title>
        <authorList>
            <person name="Goldberg B."/>
            <person name="Campos J."/>
            <person name="Tallon L."/>
            <person name="Sadzewicz L."/>
            <person name="Ott S."/>
            <person name="Zhao X."/>
            <person name="Nagaraj S."/>
            <person name="Vavikolanu K."/>
            <person name="Aluvathingal J."/>
            <person name="Nadendla S."/>
            <person name="Geyer C."/>
            <person name="Sichtig H."/>
        </authorList>
    </citation>
    <scope>NUCLEOTIDE SEQUENCE [LARGE SCALE GENOMIC DNA]</scope>
    <source>
        <strain evidence="2">FDAARGOS_370</strain>
    </source>
</reference>
<dbReference type="Proteomes" id="UP000219788">
    <property type="component" value="Unassembled WGS sequence"/>
</dbReference>
<dbReference type="RefSeq" id="WP_098143279.1">
    <property type="nucleotide sequence ID" value="NZ_PDDV01000013.1"/>
</dbReference>
<sequence>MVPKSKIKNEYLERLAFVNDQLCYFQFADDEVRRIIDGLGDVNPLRTTPEIFSENPYSNRIRVRFEELLSFRKRAMTTSYGISISLGVEHLLYYLDDARELKLEISNASESPEKSDTPEARLENNFKQWGASINPAVFKTIKYFRLRRNHIVHARSALTSEFDRFLRNESHHLN</sequence>
<dbReference type="AlphaFoldDB" id="A0A2A7U3R5"/>
<evidence type="ECO:0000313" key="2">
    <source>
        <dbReference type="Proteomes" id="UP000219788"/>
    </source>
</evidence>
<dbReference type="EMBL" id="PDDV01000013">
    <property type="protein sequence ID" value="PEH73046.1"/>
    <property type="molecule type" value="Genomic_DNA"/>
</dbReference>
<protein>
    <recommendedName>
        <fullName evidence="3">RiboL-PSP-HEPN domain-containing protein</fullName>
    </recommendedName>
</protein>
<evidence type="ECO:0000313" key="1">
    <source>
        <dbReference type="EMBL" id="PEH73046.1"/>
    </source>
</evidence>
<accession>A0A2A7U3R5</accession>
<name>A0A2A7U3R5_EDWTA</name>